<sequence>MVLTGVLDAIDAVDWAAVPGRAGWYRPGDAASGLRDLASAAGLVAVAEAASRLAGGGLVHGHSGAVFPAAVIAAPILLDIVEGGLPSAGRAALGLLDEALSSYPFAGDTRVGTPYGAAVPLCCALADHIRARRELLAGHGRAGTSLLAEAAGHWRFVIDDCVGTGSDTSAFGVLAGTVPDGSHPAELHTADGVTGLDAVRVEYPPVDASFEACLRVVGAPPGALPAGAVVFPAVCGEREH</sequence>
<proteinExistence type="predicted"/>
<evidence type="ECO:0000313" key="1">
    <source>
        <dbReference type="EMBL" id="MFB9572627.1"/>
    </source>
</evidence>
<accession>A0ABV5R4E0</accession>
<dbReference type="RefSeq" id="WP_345517140.1">
    <property type="nucleotide sequence ID" value="NZ_BAAAXD010000044.1"/>
</dbReference>
<dbReference type="Proteomes" id="UP001589710">
    <property type="component" value="Unassembled WGS sequence"/>
</dbReference>
<evidence type="ECO:0000313" key="2">
    <source>
        <dbReference type="Proteomes" id="UP001589710"/>
    </source>
</evidence>
<protein>
    <submittedName>
        <fullName evidence="1">Uncharacterized protein</fullName>
    </submittedName>
</protein>
<organism evidence="1 2">
    <name type="scientific">Streptomyces yanii</name>
    <dbReference type="NCBI Taxonomy" id="78510"/>
    <lineage>
        <taxon>Bacteria</taxon>
        <taxon>Bacillati</taxon>
        <taxon>Actinomycetota</taxon>
        <taxon>Actinomycetes</taxon>
        <taxon>Kitasatosporales</taxon>
        <taxon>Streptomycetaceae</taxon>
        <taxon>Streptomyces</taxon>
    </lineage>
</organism>
<gene>
    <name evidence="1" type="ORF">ACFFTL_09895</name>
</gene>
<dbReference type="EMBL" id="JBHMCG010000046">
    <property type="protein sequence ID" value="MFB9572627.1"/>
    <property type="molecule type" value="Genomic_DNA"/>
</dbReference>
<reference evidence="1 2" key="1">
    <citation type="submission" date="2024-09" db="EMBL/GenBank/DDBJ databases">
        <authorList>
            <person name="Sun Q."/>
            <person name="Mori K."/>
        </authorList>
    </citation>
    <scope>NUCLEOTIDE SEQUENCE [LARGE SCALE GENOMIC DNA]</scope>
    <source>
        <strain evidence="1 2">JCM 3331</strain>
    </source>
</reference>
<name>A0ABV5R4E0_9ACTN</name>
<keyword evidence="2" id="KW-1185">Reference proteome</keyword>
<comment type="caution">
    <text evidence="1">The sequence shown here is derived from an EMBL/GenBank/DDBJ whole genome shotgun (WGS) entry which is preliminary data.</text>
</comment>